<reference evidence="1" key="1">
    <citation type="submission" date="2021-02" db="EMBL/GenBank/DDBJ databases">
        <authorList>
            <person name="Nowell W R."/>
        </authorList>
    </citation>
    <scope>NUCLEOTIDE SEQUENCE</scope>
</reference>
<evidence type="ECO:0008006" key="3">
    <source>
        <dbReference type="Google" id="ProtNLM"/>
    </source>
</evidence>
<dbReference type="EMBL" id="CAJOBJ010078494">
    <property type="protein sequence ID" value="CAF4490442.1"/>
    <property type="molecule type" value="Genomic_DNA"/>
</dbReference>
<dbReference type="SUPFAM" id="SSF48371">
    <property type="entry name" value="ARM repeat"/>
    <property type="match status" value="1"/>
</dbReference>
<protein>
    <recommendedName>
        <fullName evidence="3">HEAT repeat domain-containing protein</fullName>
    </recommendedName>
</protein>
<dbReference type="InterPro" id="IPR011989">
    <property type="entry name" value="ARM-like"/>
</dbReference>
<proteinExistence type="predicted"/>
<accession>A0A8S2XDZ7</accession>
<comment type="caution">
    <text evidence="1">The sequence shown here is derived from an EMBL/GenBank/DDBJ whole genome shotgun (WGS) entry which is preliminary data.</text>
</comment>
<sequence length="77" mass="8270">MDNLIKALSSDNCLVVYNAYEAIKKIGDEAVSNGQIISELREAFKDTNEAVRKKACEDLCSVADEAGSDEDIMAGLG</sequence>
<dbReference type="Pfam" id="PF13646">
    <property type="entry name" value="HEAT_2"/>
    <property type="match status" value="1"/>
</dbReference>
<dbReference type="Gene3D" id="1.25.10.10">
    <property type="entry name" value="Leucine-rich Repeat Variant"/>
    <property type="match status" value="1"/>
</dbReference>
<organism evidence="1 2">
    <name type="scientific">Rotaria magnacalcarata</name>
    <dbReference type="NCBI Taxonomy" id="392030"/>
    <lineage>
        <taxon>Eukaryota</taxon>
        <taxon>Metazoa</taxon>
        <taxon>Spiralia</taxon>
        <taxon>Gnathifera</taxon>
        <taxon>Rotifera</taxon>
        <taxon>Eurotatoria</taxon>
        <taxon>Bdelloidea</taxon>
        <taxon>Philodinida</taxon>
        <taxon>Philodinidae</taxon>
        <taxon>Rotaria</taxon>
    </lineage>
</organism>
<feature type="non-terminal residue" evidence="1">
    <location>
        <position position="77"/>
    </location>
</feature>
<evidence type="ECO:0000313" key="1">
    <source>
        <dbReference type="EMBL" id="CAF4490442.1"/>
    </source>
</evidence>
<dbReference type="AlphaFoldDB" id="A0A8S2XDZ7"/>
<dbReference type="Proteomes" id="UP000681720">
    <property type="component" value="Unassembled WGS sequence"/>
</dbReference>
<evidence type="ECO:0000313" key="2">
    <source>
        <dbReference type="Proteomes" id="UP000681720"/>
    </source>
</evidence>
<dbReference type="InterPro" id="IPR016024">
    <property type="entry name" value="ARM-type_fold"/>
</dbReference>
<name>A0A8S2XDZ7_9BILA</name>
<gene>
    <name evidence="1" type="ORF">GIL414_LOCUS34237</name>
</gene>